<keyword evidence="2" id="KW-0812">Transmembrane</keyword>
<evidence type="ECO:0000313" key="4">
    <source>
        <dbReference type="EMBL" id="GED98284.1"/>
    </source>
</evidence>
<gene>
    <name evidence="4" type="ORF">nbrc107697_23230</name>
</gene>
<dbReference type="Proteomes" id="UP000444980">
    <property type="component" value="Unassembled WGS sequence"/>
</dbReference>
<proteinExistence type="predicted"/>
<evidence type="ECO:0000313" key="5">
    <source>
        <dbReference type="Proteomes" id="UP000444980"/>
    </source>
</evidence>
<dbReference type="InterPro" id="IPR053807">
    <property type="entry name" value="LppM"/>
</dbReference>
<evidence type="ECO:0000256" key="1">
    <source>
        <dbReference type="SAM" id="MobiDB-lite"/>
    </source>
</evidence>
<reference evidence="5" key="1">
    <citation type="submission" date="2019-06" db="EMBL/GenBank/DDBJ databases">
        <title>Gordonia isolated from sludge of a wastewater treatment plant.</title>
        <authorList>
            <person name="Tamura T."/>
            <person name="Aoyama K."/>
            <person name="Kang Y."/>
            <person name="Saito S."/>
            <person name="Akiyama N."/>
            <person name="Yazawa K."/>
            <person name="Gonoi T."/>
            <person name="Mikami Y."/>
        </authorList>
    </citation>
    <scope>NUCLEOTIDE SEQUENCE [LARGE SCALE GENOMIC DNA]</scope>
    <source>
        <strain evidence="5">NBRC 107697</strain>
    </source>
</reference>
<evidence type="ECO:0000259" key="3">
    <source>
        <dbReference type="Pfam" id="PF21946"/>
    </source>
</evidence>
<keyword evidence="5" id="KW-1185">Reference proteome</keyword>
<feature type="region of interest" description="Disordered" evidence="1">
    <location>
        <begin position="1"/>
        <end position="24"/>
    </location>
</feature>
<organism evidence="4 5">
    <name type="scientific">Gordonia crocea</name>
    <dbReference type="NCBI Taxonomy" id="589162"/>
    <lineage>
        <taxon>Bacteria</taxon>
        <taxon>Bacillati</taxon>
        <taxon>Actinomycetota</taxon>
        <taxon>Actinomycetes</taxon>
        <taxon>Mycobacteriales</taxon>
        <taxon>Gordoniaceae</taxon>
        <taxon>Gordonia</taxon>
    </lineage>
</organism>
<feature type="compositionally biased region" description="Basic and acidic residues" evidence="1">
    <location>
        <begin position="1"/>
        <end position="12"/>
    </location>
</feature>
<accession>A0A7I9UYL4</accession>
<feature type="transmembrane region" description="Helical" evidence="2">
    <location>
        <begin position="233"/>
        <end position="255"/>
    </location>
</feature>
<protein>
    <recommendedName>
        <fullName evidence="3">LppM domain-containing protein</fullName>
    </recommendedName>
</protein>
<comment type="caution">
    <text evidence="4">The sequence shown here is derived from an EMBL/GenBank/DDBJ whole genome shotgun (WGS) entry which is preliminary data.</text>
</comment>
<feature type="compositionally biased region" description="Polar residues" evidence="1">
    <location>
        <begin position="89"/>
        <end position="103"/>
    </location>
</feature>
<dbReference type="EMBL" id="BJOU01000001">
    <property type="protein sequence ID" value="GED98284.1"/>
    <property type="molecule type" value="Genomic_DNA"/>
</dbReference>
<feature type="domain" description="LppM" evidence="3">
    <location>
        <begin position="55"/>
        <end position="225"/>
    </location>
</feature>
<dbReference type="Pfam" id="PF21946">
    <property type="entry name" value="LppM"/>
    <property type="match status" value="1"/>
</dbReference>
<name>A0A7I9UYL4_9ACTN</name>
<evidence type="ECO:0000256" key="2">
    <source>
        <dbReference type="SAM" id="Phobius"/>
    </source>
</evidence>
<keyword evidence="2" id="KW-0472">Membrane</keyword>
<sequence>MPGVPRPEHRSGTIDGVSKPVSGPPPSRLLAVIGAALLLVPMLAGCLTRSETVGDRFSGEIIVATAGDNPRGVPRLDIPQSMSSQISLSDFTGTISPDGTVSAQSPESSPTPEPQPQRGPTKMGTRAVYSSLTAGQFSQLGDIIAAAFSGTNAAMDLTTVRSGNAVRMTGTADFTDLVEGRDVVYFSVTFNGEIGGTNGINARDDTAAWVIPAGKSSDLNADARYPDPASAAVPSWSIFVTVLCLATVGFVAWYARRERKADTTPRPGAPAR</sequence>
<dbReference type="AlphaFoldDB" id="A0A7I9UYL4"/>
<feature type="region of interest" description="Disordered" evidence="1">
    <location>
        <begin position="89"/>
        <end position="124"/>
    </location>
</feature>
<keyword evidence="2" id="KW-1133">Transmembrane helix</keyword>